<evidence type="ECO:0000313" key="2">
    <source>
        <dbReference type="Proteomes" id="UP000462152"/>
    </source>
</evidence>
<dbReference type="NCBIfam" id="NF037959">
    <property type="entry name" value="MFS_SpdSyn"/>
    <property type="match status" value="1"/>
</dbReference>
<dbReference type="RefSeq" id="WP_129316317.1">
    <property type="nucleotide sequence ID" value="NZ_JBFCQO010000007.1"/>
</dbReference>
<reference evidence="1 2" key="1">
    <citation type="submission" date="2019-12" db="EMBL/GenBank/DDBJ databases">
        <authorList>
            <person name="Li J."/>
            <person name="Shi Y."/>
            <person name="Xu G."/>
            <person name="Xiao D."/>
            <person name="Ran X."/>
        </authorList>
    </citation>
    <scope>NUCLEOTIDE SEQUENCE [LARGE SCALE GENOMIC DNA]</scope>
    <source>
        <strain evidence="1 2">JCM 15915</strain>
    </source>
</reference>
<dbReference type="EMBL" id="WOGT01000006">
    <property type="protein sequence ID" value="MUN55569.1"/>
    <property type="molecule type" value="Genomic_DNA"/>
</dbReference>
<organism evidence="1 2">
    <name type="scientific">Rothia koreensis</name>
    <dbReference type="NCBI Taxonomy" id="592378"/>
    <lineage>
        <taxon>Bacteria</taxon>
        <taxon>Bacillati</taxon>
        <taxon>Actinomycetota</taxon>
        <taxon>Actinomycetes</taxon>
        <taxon>Micrococcales</taxon>
        <taxon>Micrococcaceae</taxon>
        <taxon>Rothia</taxon>
    </lineage>
</organism>
<dbReference type="CDD" id="cd02440">
    <property type="entry name" value="AdoMet_MTases"/>
    <property type="match status" value="1"/>
</dbReference>
<name>A0A7K1LK74_9MICC</name>
<dbReference type="SUPFAM" id="SSF53335">
    <property type="entry name" value="S-adenosyl-L-methionine-dependent methyltransferases"/>
    <property type="match status" value="1"/>
</dbReference>
<accession>A0A7K1LK74</accession>
<dbReference type="Gene3D" id="3.40.50.150">
    <property type="entry name" value="Vaccinia Virus protein VP39"/>
    <property type="match status" value="1"/>
</dbReference>
<dbReference type="Proteomes" id="UP000462152">
    <property type="component" value="Unassembled WGS sequence"/>
</dbReference>
<keyword evidence="2" id="KW-1185">Reference proteome</keyword>
<gene>
    <name evidence="1" type="ORF">GMA10_10155</name>
</gene>
<dbReference type="InterPro" id="IPR029063">
    <property type="entry name" value="SAM-dependent_MTases_sf"/>
</dbReference>
<protein>
    <submittedName>
        <fullName evidence="1">Spermidine synthase</fullName>
    </submittedName>
</protein>
<sequence>MSRKSRNRKGGAAEEHVADGPVEGEYAIDTGTAELERDTFRPGAWMLRINGVQSSHVVVGEPQELAFEYMRWIAAVVDYFVDRHFDPSALRMTHLGGGACSMPRYFADVWPGSRHSVVELDGKLAEYVRGWFDIPRAPTVRVRVGEAREVTESFVDDSRDVVVRDVFAGARTPRPLTTVEFFRHVHRSLAPGGLYVANCGDTRELAVARSEVAGLCEVFAHVACVADPPMLKGRRYGNIILLASDTPFPDALDPDAAALTRELLGGGVPAHFKDENWTRRFASGSVARRDQG</sequence>
<dbReference type="AlphaFoldDB" id="A0A7K1LK74"/>
<dbReference type="OrthoDB" id="8221452at2"/>
<proteinExistence type="predicted"/>
<evidence type="ECO:0000313" key="1">
    <source>
        <dbReference type="EMBL" id="MUN55569.1"/>
    </source>
</evidence>
<comment type="caution">
    <text evidence="1">The sequence shown here is derived from an EMBL/GenBank/DDBJ whole genome shotgun (WGS) entry which is preliminary data.</text>
</comment>